<comment type="caution">
    <text evidence="10">The sequence shown here is derived from an EMBL/GenBank/DDBJ whole genome shotgun (WGS) entry which is preliminary data.</text>
</comment>
<sequence>MWYLTSENDNRVLYINSSTNQLVIGRSVDNQVCNFAIPDDPSISRKHATLTMTNNGLVLQDLGSRYGTFINTEKAEANNNIELNANDIIKFGKMNSVWKVNVINLITCSSTLKGENLQNLRLTLSKIGGMLKADWDDTCNFLTMPAITLTIKVVLALVQGSHIVTVEFWNKSLEHVTNLSALPDPQDYLPQVVESTLNKEVVSFLPDARRKTLFSGKNFIFFSRRQYEMYKAVLIKGGASPMLLSECRMTISMLCANDIIVIQYISSGASQETQSQRKTINDIVTQLKNKGKRVIADAEIGLAILYCSMEKYCNPNFSFTSEVVKQTSVPPKASKVLAQESQDPMSQQKKENIRIDESSMSQENYEKHSNKRKLSEFTSDFQVNPNKKVAVNCMPLNVVNESTKRRLSGNDDKTSNPSKKQALEKDKNTETINLPEQDDENSSEMFNFIRPVANSSGADTKKKLNLARPQKRKLNNMNEEGDLFNFVQSEVQTNDVEADTHTSKQSLFSNNKKKRDESEDTSAVSSTAPKTEGVSVDDISAMRGSKLKELMERNLTCNTKTVNAVKKEKSEDLEEQMNKLDLCCTIVTTCDNLIVKREPVIVTENSLRNDTQKNFKKFKKVWPVKRQVTIIPSSSMSFSNNTVA</sequence>
<feature type="region of interest" description="Disordered" evidence="8">
    <location>
        <begin position="337"/>
        <end position="379"/>
    </location>
</feature>
<dbReference type="Gene3D" id="3.40.50.10190">
    <property type="entry name" value="BRCT domain"/>
    <property type="match status" value="1"/>
</dbReference>
<dbReference type="CDD" id="cd22667">
    <property type="entry name" value="FHA_NBN"/>
    <property type="match status" value="1"/>
</dbReference>
<feature type="compositionally biased region" description="Basic residues" evidence="8">
    <location>
        <begin position="463"/>
        <end position="474"/>
    </location>
</feature>
<dbReference type="InterPro" id="IPR040227">
    <property type="entry name" value="Nibrin-rel"/>
</dbReference>
<dbReference type="InterPro" id="IPR043014">
    <property type="entry name" value="Nibrin_BRCT2_sf"/>
</dbReference>
<organism evidence="10">
    <name type="scientific">Heliothis virescens</name>
    <name type="common">Tobacco budworm moth</name>
    <dbReference type="NCBI Taxonomy" id="7102"/>
    <lineage>
        <taxon>Eukaryota</taxon>
        <taxon>Metazoa</taxon>
        <taxon>Ecdysozoa</taxon>
        <taxon>Arthropoda</taxon>
        <taxon>Hexapoda</taxon>
        <taxon>Insecta</taxon>
        <taxon>Pterygota</taxon>
        <taxon>Neoptera</taxon>
        <taxon>Endopterygota</taxon>
        <taxon>Lepidoptera</taxon>
        <taxon>Glossata</taxon>
        <taxon>Ditrysia</taxon>
        <taxon>Noctuoidea</taxon>
        <taxon>Noctuidae</taxon>
        <taxon>Heliothinae</taxon>
        <taxon>Heliothis</taxon>
    </lineage>
</organism>
<evidence type="ECO:0000256" key="7">
    <source>
        <dbReference type="ARBA" id="ARBA00044757"/>
    </source>
</evidence>
<dbReference type="SUPFAM" id="SSF49879">
    <property type="entry name" value="SMAD/FHA domain"/>
    <property type="match status" value="1"/>
</dbReference>
<dbReference type="InterPro" id="IPR032429">
    <property type="entry name" value="Nibrin_BRCT2"/>
</dbReference>
<comment type="similarity">
    <text evidence="7">Belongs to the Nibrin family.</text>
</comment>
<dbReference type="GO" id="GO:0003684">
    <property type="term" value="F:damaged DNA binding"/>
    <property type="evidence" value="ECO:0007669"/>
    <property type="project" value="TreeGrafter"/>
</dbReference>
<dbReference type="Gene3D" id="3.40.50.10980">
    <property type="entry name" value="Nibrin, BRCT2 domain"/>
    <property type="match status" value="1"/>
</dbReference>
<feature type="compositionally biased region" description="Basic and acidic residues" evidence="8">
    <location>
        <begin position="402"/>
        <end position="414"/>
    </location>
</feature>
<dbReference type="PANTHER" id="PTHR12162:SF0">
    <property type="entry name" value="NIBRIN"/>
    <property type="match status" value="1"/>
</dbReference>
<dbReference type="GO" id="GO:0000724">
    <property type="term" value="P:double-strand break repair via homologous recombination"/>
    <property type="evidence" value="ECO:0007669"/>
    <property type="project" value="TreeGrafter"/>
</dbReference>
<dbReference type="GO" id="GO:0007095">
    <property type="term" value="P:mitotic G2 DNA damage checkpoint signaling"/>
    <property type="evidence" value="ECO:0007669"/>
    <property type="project" value="InterPro"/>
</dbReference>
<evidence type="ECO:0000256" key="2">
    <source>
        <dbReference type="ARBA" id="ARBA00004286"/>
    </source>
</evidence>
<evidence type="ECO:0000256" key="8">
    <source>
        <dbReference type="SAM" id="MobiDB-lite"/>
    </source>
</evidence>
<dbReference type="PROSITE" id="PS50006">
    <property type="entry name" value="FHA_DOMAIN"/>
    <property type="match status" value="1"/>
</dbReference>
<name>A0A2A4JMW9_HELVI</name>
<keyword evidence="4" id="KW-0227">DNA damage</keyword>
<feature type="region of interest" description="Disordered" evidence="8">
    <location>
        <begin position="401"/>
        <end position="477"/>
    </location>
</feature>
<keyword evidence="6" id="KW-0539">Nucleus</keyword>
<dbReference type="AlphaFoldDB" id="A0A2A4JMW9"/>
<feature type="compositionally biased region" description="Basic and acidic residues" evidence="8">
    <location>
        <begin position="348"/>
        <end position="357"/>
    </location>
</feature>
<gene>
    <name evidence="10" type="ORF">B5V51_509</name>
</gene>
<dbReference type="GO" id="GO:0030870">
    <property type="term" value="C:Mre11 complex"/>
    <property type="evidence" value="ECO:0007669"/>
    <property type="project" value="InterPro"/>
</dbReference>
<dbReference type="Pfam" id="PF00498">
    <property type="entry name" value="FHA"/>
    <property type="match status" value="1"/>
</dbReference>
<evidence type="ECO:0000256" key="5">
    <source>
        <dbReference type="ARBA" id="ARBA00023204"/>
    </source>
</evidence>
<evidence type="ECO:0000256" key="1">
    <source>
        <dbReference type="ARBA" id="ARBA00004123"/>
    </source>
</evidence>
<keyword evidence="5" id="KW-0234">DNA repair</keyword>
<accession>A0A2A4JMW9</accession>
<dbReference type="InterPro" id="IPR008984">
    <property type="entry name" value="SMAD_FHA_dom_sf"/>
</dbReference>
<feature type="region of interest" description="Disordered" evidence="8">
    <location>
        <begin position="495"/>
        <end position="535"/>
    </location>
</feature>
<dbReference type="Gene3D" id="2.60.200.20">
    <property type="match status" value="1"/>
</dbReference>
<evidence type="ECO:0000259" key="9">
    <source>
        <dbReference type="PROSITE" id="PS50006"/>
    </source>
</evidence>
<dbReference type="InterPro" id="IPR000253">
    <property type="entry name" value="FHA_dom"/>
</dbReference>
<feature type="domain" description="FHA" evidence="9">
    <location>
        <begin position="22"/>
        <end position="75"/>
    </location>
</feature>
<dbReference type="GO" id="GO:0005694">
    <property type="term" value="C:chromosome"/>
    <property type="evidence" value="ECO:0007669"/>
    <property type="project" value="UniProtKB-SubCell"/>
</dbReference>
<comment type="subcellular location">
    <subcellularLocation>
        <location evidence="2">Chromosome</location>
    </subcellularLocation>
    <subcellularLocation>
        <location evidence="1">Nucleus</location>
    </subcellularLocation>
</comment>
<keyword evidence="3" id="KW-0158">Chromosome</keyword>
<proteinExistence type="inferred from homology"/>
<dbReference type="SMART" id="SM00240">
    <property type="entry name" value="FHA"/>
    <property type="match status" value="1"/>
</dbReference>
<dbReference type="PANTHER" id="PTHR12162">
    <property type="entry name" value="NIBRIN-RELATED"/>
    <property type="match status" value="1"/>
</dbReference>
<dbReference type="EMBL" id="NWSH01001074">
    <property type="protein sequence ID" value="PCG72752.1"/>
    <property type="molecule type" value="Genomic_DNA"/>
</dbReference>
<dbReference type="Pfam" id="PF16508">
    <property type="entry name" value="NIBRIN_BRCT_II"/>
    <property type="match status" value="1"/>
</dbReference>
<evidence type="ECO:0000256" key="3">
    <source>
        <dbReference type="ARBA" id="ARBA00022454"/>
    </source>
</evidence>
<evidence type="ECO:0000256" key="6">
    <source>
        <dbReference type="ARBA" id="ARBA00023242"/>
    </source>
</evidence>
<dbReference type="FunFam" id="3.40.50.10980:FF:000001">
    <property type="entry name" value="Nibrin"/>
    <property type="match status" value="1"/>
</dbReference>
<dbReference type="CDD" id="cd17741">
    <property type="entry name" value="BRCT_nibrin"/>
    <property type="match status" value="1"/>
</dbReference>
<dbReference type="STRING" id="7102.A0A2A4JMW9"/>
<evidence type="ECO:0000313" key="10">
    <source>
        <dbReference type="EMBL" id="PCG72752.1"/>
    </source>
</evidence>
<dbReference type="InterPro" id="IPR036420">
    <property type="entry name" value="BRCT_dom_sf"/>
</dbReference>
<evidence type="ECO:0000256" key="4">
    <source>
        <dbReference type="ARBA" id="ARBA00022763"/>
    </source>
</evidence>
<reference evidence="10" key="1">
    <citation type="submission" date="2017-09" db="EMBL/GenBank/DDBJ databases">
        <title>Contemporary evolution of a Lepidopteran species, Heliothis virescens, in response to modern agricultural practices.</title>
        <authorList>
            <person name="Fritz M.L."/>
            <person name="Deyonke A.M."/>
            <person name="Papanicolaou A."/>
            <person name="Micinski S."/>
            <person name="Westbrook J."/>
            <person name="Gould F."/>
        </authorList>
    </citation>
    <scope>NUCLEOTIDE SEQUENCE [LARGE SCALE GENOMIC DNA]</scope>
    <source>
        <strain evidence="10">HvINT-</strain>
        <tissue evidence="10">Whole body</tissue>
    </source>
</reference>
<protein>
    <recommendedName>
        <fullName evidence="9">FHA domain-containing protein</fullName>
    </recommendedName>
</protein>